<accession>A0ABS7FYP9</accession>
<keyword evidence="2" id="KW-0238">DNA-binding</keyword>
<dbReference type="PRINTS" id="PR00507">
    <property type="entry name" value="N12N6MTFRASE"/>
</dbReference>
<protein>
    <submittedName>
        <fullName evidence="4">N-6 DNA methylase</fullName>
    </submittedName>
</protein>
<dbReference type="Gene3D" id="3.40.50.150">
    <property type="entry name" value="Vaccinia Virus protein VP39"/>
    <property type="match status" value="1"/>
</dbReference>
<keyword evidence="4" id="KW-0489">Methyltransferase</keyword>
<dbReference type="InterPro" id="IPR003356">
    <property type="entry name" value="DNA_methylase_A-5"/>
</dbReference>
<comment type="caution">
    <text evidence="4">The sequence shown here is derived from an EMBL/GenBank/DDBJ whole genome shotgun (WGS) entry which is preliminary data.</text>
</comment>
<name>A0ABS7FYP9_9ACTN</name>
<dbReference type="GO" id="GO:0008168">
    <property type="term" value="F:methyltransferase activity"/>
    <property type="evidence" value="ECO:0007669"/>
    <property type="project" value="UniProtKB-KW"/>
</dbReference>
<dbReference type="Gene3D" id="3.90.220.20">
    <property type="entry name" value="DNA methylase specificity domains"/>
    <property type="match status" value="1"/>
</dbReference>
<dbReference type="GO" id="GO:0032259">
    <property type="term" value="P:methylation"/>
    <property type="evidence" value="ECO:0007669"/>
    <property type="project" value="UniProtKB-KW"/>
</dbReference>
<dbReference type="Pfam" id="PF02384">
    <property type="entry name" value="N6_Mtase"/>
    <property type="match status" value="1"/>
</dbReference>
<dbReference type="InterPro" id="IPR052916">
    <property type="entry name" value="Type-I_RE_MTase_Subunit"/>
</dbReference>
<sequence length="620" mass="64937">MDGGAVPVTLAEIARIAGVGRAAVSNWRRRFDDFPSPTGGTDTSPQFSLADAEEWLVRHGKFQASAAGERGRLWPRFEALGDRDAMGRVIAAVGARAAGRPAPELAPGERALLGEAEALGAREGSPELFAFLLERWLAAHVRQVATTPAPLADLMAALVGPGPVRSVLDPACGSGTLLLAAGRRWPAARLAGREIDPVPAELAAARLALAGYAADVRAGDSLRSGVTVQADAVLCSLPANERDWGYAELVTDPRWTFGLPPRTESELAWVQHAHASLAPGGTAVLVLPPAAASRRAGRRIRAGLLRAGALRAVIALPPGAAPPHGVGLHLWVLGKDGPAEHVRLVDAAGCRTSASGGRSAVDWDGLREQALAGGVEVPVIDLLDEHVDLSPARCAPTVDFTGMAAQWQRVDALLAEAARVRRRLADLDLTGRAAASVPLADLERAGLVGLEPGRTPGGTGGAPAGGDALRVLAAAGRGEDGPAATAPRGEGTIAAAGDVVVATAMRAFDVWVLEGEDVLLGPQLLAIRFDPDRFDAWFLAGCLRSPANMRRAGGHASSSSRIDVRRMQVPRLPLEQQRRYGEAFRDLREFEAALRGLRSTGRSLRDSLSDVLAEGLLRVR</sequence>
<dbReference type="PANTHER" id="PTHR42998">
    <property type="entry name" value="TYPE I RESTRICTION ENZYME HINDVIIP M PROTEIN-RELATED"/>
    <property type="match status" value="1"/>
</dbReference>
<evidence type="ECO:0000256" key="2">
    <source>
        <dbReference type="ARBA" id="ARBA00023125"/>
    </source>
</evidence>
<dbReference type="Proteomes" id="UP000774570">
    <property type="component" value="Unassembled WGS sequence"/>
</dbReference>
<dbReference type="RefSeq" id="WP_220168812.1">
    <property type="nucleotide sequence ID" value="NZ_JAIBOA010000017.1"/>
</dbReference>
<keyword evidence="4" id="KW-0808">Transferase</keyword>
<gene>
    <name evidence="4" type="ORF">K1Y72_24520</name>
</gene>
<reference evidence="4 5" key="1">
    <citation type="submission" date="2021-07" db="EMBL/GenBank/DDBJ databases">
        <title>Actinomadura sp. PM05-2 isolated from lichen.</title>
        <authorList>
            <person name="Somphong A."/>
            <person name="Phongsopitanun W."/>
            <person name="Tanasupawat S."/>
            <person name="Peongsungnone V."/>
        </authorList>
    </citation>
    <scope>NUCLEOTIDE SEQUENCE [LARGE SCALE GENOMIC DNA]</scope>
    <source>
        <strain evidence="4 5">PM05-2</strain>
    </source>
</reference>
<dbReference type="InterPro" id="IPR029063">
    <property type="entry name" value="SAM-dependent_MTases_sf"/>
</dbReference>
<feature type="domain" description="DNA methylase adenine-specific" evidence="3">
    <location>
        <begin position="147"/>
        <end position="348"/>
    </location>
</feature>
<dbReference type="InterPro" id="IPR044946">
    <property type="entry name" value="Restrct_endonuc_typeI_TRD_sf"/>
</dbReference>
<proteinExistence type="predicted"/>
<keyword evidence="5" id="KW-1185">Reference proteome</keyword>
<evidence type="ECO:0000256" key="1">
    <source>
        <dbReference type="ARBA" id="ARBA00022747"/>
    </source>
</evidence>
<dbReference type="SUPFAM" id="SSF53335">
    <property type="entry name" value="S-adenosyl-L-methionine-dependent methyltransferases"/>
    <property type="match status" value="1"/>
</dbReference>
<dbReference type="SUPFAM" id="SSF116734">
    <property type="entry name" value="DNA methylase specificity domain"/>
    <property type="match status" value="1"/>
</dbReference>
<dbReference type="EMBL" id="JAIBOA010000017">
    <property type="protein sequence ID" value="MBW8485568.1"/>
    <property type="molecule type" value="Genomic_DNA"/>
</dbReference>
<keyword evidence="1" id="KW-0680">Restriction system</keyword>
<organism evidence="4 5">
    <name type="scientific">Actinomadura parmotrematis</name>
    <dbReference type="NCBI Taxonomy" id="2864039"/>
    <lineage>
        <taxon>Bacteria</taxon>
        <taxon>Bacillati</taxon>
        <taxon>Actinomycetota</taxon>
        <taxon>Actinomycetes</taxon>
        <taxon>Streptosporangiales</taxon>
        <taxon>Thermomonosporaceae</taxon>
        <taxon>Actinomadura</taxon>
    </lineage>
</organism>
<dbReference type="PANTHER" id="PTHR42998:SF1">
    <property type="entry name" value="TYPE I RESTRICTION ENZYME HINDI METHYLASE SUBUNIT"/>
    <property type="match status" value="1"/>
</dbReference>
<evidence type="ECO:0000313" key="5">
    <source>
        <dbReference type="Proteomes" id="UP000774570"/>
    </source>
</evidence>
<evidence type="ECO:0000313" key="4">
    <source>
        <dbReference type="EMBL" id="MBW8485568.1"/>
    </source>
</evidence>
<evidence type="ECO:0000259" key="3">
    <source>
        <dbReference type="Pfam" id="PF02384"/>
    </source>
</evidence>